<feature type="region of interest" description="Disordered" evidence="2">
    <location>
        <begin position="509"/>
        <end position="583"/>
    </location>
</feature>
<evidence type="ECO:0000313" key="4">
    <source>
        <dbReference type="EMBL" id="OXA59120.1"/>
    </source>
</evidence>
<dbReference type="AlphaFoldDB" id="A0A226EPB3"/>
<dbReference type="EMBL" id="LNIX01000002">
    <property type="protein sequence ID" value="OXA59120.1"/>
    <property type="molecule type" value="Genomic_DNA"/>
</dbReference>
<feature type="compositionally biased region" description="Low complexity" evidence="2">
    <location>
        <begin position="778"/>
        <end position="791"/>
    </location>
</feature>
<feature type="region of interest" description="Disordered" evidence="2">
    <location>
        <begin position="765"/>
        <end position="804"/>
    </location>
</feature>
<sequence>MMGWMTRSSSTPAVGFVDKKRVEPGAAFSAVENHWKQAKTVMDNPNAQTASDALTVISHLNQMVNFLKLTRNDGPEHKNCKKFWIANRCSDIVLQWLHSLQIKGTRLEYEDEKKLVQTLEALCELASIDGEILGYGGYSSSGSSSMGGNGDDNPDAVWDGACSLSSLLLEYSLKGDPYLGEPARNSFVILIQLSAKFPELENCFLKDTSLELMNVVISGLSACFAQLPTFYSGTDEQIEPFRTQLKFVDRVAHAAPSTISLTIADCFSNTFLYAVILPALTQDDGNRSLHRRDDHFVTSLHEEIAIVTSYLKIVGEHLTHPQLVKSLMTFILNNLTMPILLERMNHQNVSVTVATLSLLSTLLTFYCEDLWYELILRHLMSQRHLMVSQRTIRLPPIDYQEASLRFLSLIPSPIVEVMGPEAINYHYSQYLDNEMSRLPIFLNQEFSFSEKSTNTRTQPSIFSMWSNKYDGTDEILPPLKLPISSSSYNQDPSLNIHPLHDNILESQNTQSFNNRGVGDPLTTKEVSSEHCEPNNTNDQEGGGLGSDPFTTISLQPRTDEPTSLGADSNANSEDLSINPSVTNERGLFGSDGYGSLEYEFNGSSSSSDAASLGPFLDIMLNHLKNLSRLHPDMILMVTEIMSILARSRVPLLTSILLDTRIILQPSYVSFSLLLNRIRVEFEQALRSNCSILKDVWTTYNKEIAELQLQDPTYHNSSISSSTSMNFIHSLSTSFDSSFGDKSFTESIKKKIHSSSLLNNVFQRKPSTGSLSRNSMPTSSPGSVGGSSLNGSELNDNFKSPTNLQSYRHRTGQNISPESPLVQQQKINQSTESLKIMATRAIYFAHWLLELSTISQEFCWKKPYIGFKH</sequence>
<gene>
    <name evidence="4" type="ORF">Fcan01_05448</name>
</gene>
<dbReference type="PANTHER" id="PTHR21705:SF11">
    <property type="entry name" value="FHIP FAMILY PROTEIN CG3558"/>
    <property type="match status" value="1"/>
</dbReference>
<evidence type="ECO:0000259" key="3">
    <source>
        <dbReference type="Pfam" id="PF19314"/>
    </source>
</evidence>
<reference evidence="4 5" key="1">
    <citation type="submission" date="2015-12" db="EMBL/GenBank/DDBJ databases">
        <title>The genome of Folsomia candida.</title>
        <authorList>
            <person name="Faddeeva A."/>
            <person name="Derks M.F."/>
            <person name="Anvar Y."/>
            <person name="Smit S."/>
            <person name="Van Straalen N."/>
            <person name="Roelofs D."/>
        </authorList>
    </citation>
    <scope>NUCLEOTIDE SEQUENCE [LARGE SCALE GENOMIC DNA]</scope>
    <source>
        <strain evidence="4 5">VU population</strain>
        <tissue evidence="4">Whole body</tissue>
    </source>
</reference>
<feature type="domain" description="FHF complex subunit HOOK-interacting protein C-terminal" evidence="3">
    <location>
        <begin position="613"/>
        <end position="694"/>
    </location>
</feature>
<dbReference type="Proteomes" id="UP000198287">
    <property type="component" value="Unassembled WGS sequence"/>
</dbReference>
<dbReference type="InterPro" id="IPR045669">
    <property type="entry name" value="FHIP_C"/>
</dbReference>
<dbReference type="PANTHER" id="PTHR21705">
    <property type="entry name" value="RAI16 PROTEIN-RELATED"/>
    <property type="match status" value="1"/>
</dbReference>
<feature type="compositionally biased region" description="Polar residues" evidence="2">
    <location>
        <begin position="765"/>
        <end position="777"/>
    </location>
</feature>
<dbReference type="STRING" id="158441.A0A226EPB3"/>
<evidence type="ECO:0000256" key="2">
    <source>
        <dbReference type="SAM" id="MobiDB-lite"/>
    </source>
</evidence>
<protein>
    <recommendedName>
        <fullName evidence="3">FHF complex subunit HOOK-interacting protein C-terminal domain-containing protein</fullName>
    </recommendedName>
</protein>
<feature type="compositionally biased region" description="Polar residues" evidence="2">
    <location>
        <begin position="792"/>
        <end position="804"/>
    </location>
</feature>
<dbReference type="Pfam" id="PF19314">
    <property type="entry name" value="DUF5917"/>
    <property type="match status" value="1"/>
</dbReference>
<dbReference type="OMA" id="CENISHP"/>
<proteinExistence type="inferred from homology"/>
<evidence type="ECO:0000313" key="5">
    <source>
        <dbReference type="Proteomes" id="UP000198287"/>
    </source>
</evidence>
<dbReference type="InterPro" id="IPR019384">
    <property type="entry name" value="FHIP"/>
</dbReference>
<accession>A0A226EPB3</accession>
<dbReference type="OrthoDB" id="6287422at2759"/>
<evidence type="ECO:0000256" key="1">
    <source>
        <dbReference type="ARBA" id="ARBA00024336"/>
    </source>
</evidence>
<organism evidence="4 5">
    <name type="scientific">Folsomia candida</name>
    <name type="common">Springtail</name>
    <dbReference type="NCBI Taxonomy" id="158441"/>
    <lineage>
        <taxon>Eukaryota</taxon>
        <taxon>Metazoa</taxon>
        <taxon>Ecdysozoa</taxon>
        <taxon>Arthropoda</taxon>
        <taxon>Hexapoda</taxon>
        <taxon>Collembola</taxon>
        <taxon>Entomobryomorpha</taxon>
        <taxon>Isotomoidea</taxon>
        <taxon>Isotomidae</taxon>
        <taxon>Proisotominae</taxon>
        <taxon>Folsomia</taxon>
    </lineage>
</organism>
<comment type="caution">
    <text evidence="4">The sequence shown here is derived from an EMBL/GenBank/DDBJ whole genome shotgun (WGS) entry which is preliminary data.</text>
</comment>
<comment type="similarity">
    <text evidence="1">Belongs to the FHIP family.</text>
</comment>
<keyword evidence="5" id="KW-1185">Reference proteome</keyword>
<name>A0A226EPB3_FOLCA</name>
<dbReference type="Pfam" id="PF10257">
    <property type="entry name" value="RAI16-like"/>
    <property type="match status" value="1"/>
</dbReference>
<feature type="compositionally biased region" description="Polar residues" evidence="2">
    <location>
        <begin position="565"/>
        <end position="583"/>
    </location>
</feature>